<feature type="transmembrane region" description="Helical" evidence="1">
    <location>
        <begin position="42"/>
        <end position="62"/>
    </location>
</feature>
<comment type="caution">
    <text evidence="3">The sequence shown here is derived from an EMBL/GenBank/DDBJ whole genome shotgun (WGS) entry which is preliminary data.</text>
</comment>
<feature type="transmembrane region" description="Helical" evidence="1">
    <location>
        <begin position="150"/>
        <end position="170"/>
    </location>
</feature>
<keyword evidence="4" id="KW-1185">Reference proteome</keyword>
<reference evidence="3 4" key="1">
    <citation type="submission" date="2019-12" db="EMBL/GenBank/DDBJ databases">
        <title>Nocardia sp. nov. ET3-3 isolated from soil.</title>
        <authorList>
            <person name="Kanchanasin P."/>
            <person name="Tanasupawat S."/>
            <person name="Yuki M."/>
            <person name="Kudo T."/>
        </authorList>
    </citation>
    <scope>NUCLEOTIDE SEQUENCE [LARGE SCALE GENOMIC DNA]</scope>
    <source>
        <strain evidence="3 4">ET3-3</strain>
    </source>
</reference>
<feature type="domain" description="Peptidase M56" evidence="2">
    <location>
        <begin position="27"/>
        <end position="187"/>
    </location>
</feature>
<dbReference type="Gene3D" id="3.30.2010.10">
    <property type="entry name" value="Metalloproteases ('zincins'), catalytic domain"/>
    <property type="match status" value="1"/>
</dbReference>
<evidence type="ECO:0000259" key="2">
    <source>
        <dbReference type="Pfam" id="PF05569"/>
    </source>
</evidence>
<keyword evidence="3" id="KW-0482">Metalloprotease</keyword>
<dbReference type="InterPro" id="IPR008756">
    <property type="entry name" value="Peptidase_M56"/>
</dbReference>
<accession>A0A7K1V7P7</accession>
<evidence type="ECO:0000313" key="3">
    <source>
        <dbReference type="EMBL" id="MVU82557.1"/>
    </source>
</evidence>
<keyword evidence="1" id="KW-0472">Membrane</keyword>
<organism evidence="3 4">
    <name type="scientific">Nocardia terrae</name>
    <dbReference type="NCBI Taxonomy" id="2675851"/>
    <lineage>
        <taxon>Bacteria</taxon>
        <taxon>Bacillati</taxon>
        <taxon>Actinomycetota</taxon>
        <taxon>Actinomycetes</taxon>
        <taxon>Mycobacteriales</taxon>
        <taxon>Nocardiaceae</taxon>
        <taxon>Nocardia</taxon>
    </lineage>
</organism>
<evidence type="ECO:0000313" key="4">
    <source>
        <dbReference type="Proteomes" id="UP000466794"/>
    </source>
</evidence>
<dbReference type="CDD" id="cd07326">
    <property type="entry name" value="M56_BlaR1_MecR1_like"/>
    <property type="match status" value="1"/>
</dbReference>
<sequence length="262" mass="28136">MISRRFDWRIQLIVLAVLSGIRLTWQRPMSVCMGMTLPECLALAAVIVVLAGLTLAVARGLWLARSSRRAVRALVPAPIPRTLRAAIERTGVSSTVCLSDPQASAFCAGLLRPRIRVTTGLVERLSATELDAVLLHEAEHARRRDPLRRLVFRSLADAGFLVPLLAWWAAREHEQSELRADRAAIDVVGVRPIAAALLALDSPVSTTGATSFEGVATARVAQLLGESLAAQPPSLPICVLSFTNLAILVSLVMCIGAVAGFR</sequence>
<keyword evidence="1" id="KW-1133">Transmembrane helix</keyword>
<keyword evidence="1" id="KW-0812">Transmembrane</keyword>
<name>A0A7K1V7P7_9NOCA</name>
<keyword evidence="3" id="KW-0378">Hydrolase</keyword>
<dbReference type="PANTHER" id="PTHR34978">
    <property type="entry name" value="POSSIBLE SENSOR-TRANSDUCER PROTEIN BLAR"/>
    <property type="match status" value="1"/>
</dbReference>
<dbReference type="Proteomes" id="UP000466794">
    <property type="component" value="Unassembled WGS sequence"/>
</dbReference>
<dbReference type="AlphaFoldDB" id="A0A7K1V7P7"/>
<gene>
    <name evidence="3" type="ORF">GPX89_35670</name>
</gene>
<proteinExistence type="predicted"/>
<keyword evidence="3" id="KW-0645">Protease</keyword>
<dbReference type="GO" id="GO:0006508">
    <property type="term" value="P:proteolysis"/>
    <property type="evidence" value="ECO:0007669"/>
    <property type="project" value="UniProtKB-KW"/>
</dbReference>
<dbReference type="Pfam" id="PF05569">
    <property type="entry name" value="Peptidase_M56"/>
    <property type="match status" value="1"/>
</dbReference>
<evidence type="ECO:0000256" key="1">
    <source>
        <dbReference type="SAM" id="Phobius"/>
    </source>
</evidence>
<protein>
    <submittedName>
        <fullName evidence="3">M48 family metalloprotease</fullName>
    </submittedName>
</protein>
<dbReference type="EMBL" id="WRPP01000009">
    <property type="protein sequence ID" value="MVU82557.1"/>
    <property type="molecule type" value="Genomic_DNA"/>
</dbReference>
<dbReference type="GO" id="GO:0008237">
    <property type="term" value="F:metallopeptidase activity"/>
    <property type="evidence" value="ECO:0007669"/>
    <property type="project" value="UniProtKB-KW"/>
</dbReference>
<feature type="transmembrane region" description="Helical" evidence="1">
    <location>
        <begin position="234"/>
        <end position="261"/>
    </location>
</feature>
<dbReference type="InterPro" id="IPR052173">
    <property type="entry name" value="Beta-lactam_resp_regulator"/>
</dbReference>
<dbReference type="PANTHER" id="PTHR34978:SF3">
    <property type="entry name" value="SLR0241 PROTEIN"/>
    <property type="match status" value="1"/>
</dbReference>